<organism evidence="1 2">
    <name type="scientific">Rhizophagus irregularis</name>
    <dbReference type="NCBI Taxonomy" id="588596"/>
    <lineage>
        <taxon>Eukaryota</taxon>
        <taxon>Fungi</taxon>
        <taxon>Fungi incertae sedis</taxon>
        <taxon>Mucoromycota</taxon>
        <taxon>Glomeromycotina</taxon>
        <taxon>Glomeromycetes</taxon>
        <taxon>Glomerales</taxon>
        <taxon>Glomeraceae</taxon>
        <taxon>Rhizophagus</taxon>
    </lineage>
</organism>
<accession>A0A2N0QHD9</accession>
<gene>
    <name evidence="1" type="ORF">RhiirA1_486263</name>
</gene>
<dbReference type="Proteomes" id="UP000232688">
    <property type="component" value="Unassembled WGS sequence"/>
</dbReference>
<dbReference type="EMBL" id="LLXH01009917">
    <property type="protein sequence ID" value="PKC50476.1"/>
    <property type="molecule type" value="Genomic_DNA"/>
</dbReference>
<comment type="caution">
    <text evidence="1">The sequence shown here is derived from an EMBL/GenBank/DDBJ whole genome shotgun (WGS) entry which is preliminary data.</text>
</comment>
<dbReference type="SUPFAM" id="SSF52540">
    <property type="entry name" value="P-loop containing nucleoside triphosphate hydrolases"/>
    <property type="match status" value="1"/>
</dbReference>
<protein>
    <submittedName>
        <fullName evidence="1">Uncharacterized protein</fullName>
    </submittedName>
</protein>
<evidence type="ECO:0000313" key="2">
    <source>
        <dbReference type="Proteomes" id="UP000232688"/>
    </source>
</evidence>
<evidence type="ECO:0000313" key="1">
    <source>
        <dbReference type="EMBL" id="PKC50476.1"/>
    </source>
</evidence>
<reference evidence="1 2" key="2">
    <citation type="submission" date="2017-10" db="EMBL/GenBank/DDBJ databases">
        <title>Genome analyses suggest a sexual origin of heterokaryosis in a supposedly ancient asexual fungus.</title>
        <authorList>
            <person name="Corradi N."/>
            <person name="Sedzielewska K."/>
            <person name="Noel J."/>
            <person name="Charron P."/>
            <person name="Farinelli L."/>
            <person name="Marton T."/>
            <person name="Kruger M."/>
            <person name="Pelin A."/>
            <person name="Brachmann A."/>
            <person name="Corradi N."/>
        </authorList>
    </citation>
    <scope>NUCLEOTIDE SEQUENCE [LARGE SCALE GENOMIC DNA]</scope>
    <source>
        <strain evidence="1 2">A1</strain>
    </source>
</reference>
<sequence length="189" mass="22013">MKTKNYQYTINENANDRKSFVVSWMPKRSNARLNYLKRVFTAKGMEENIAVEKAKESLERFWKLLIRFNQDFFEVRNGNNLLRHEVWKVKLSPTIYRCSHCKSISSVNVDNVCTTNGCTGKLQPIKQKELRSHYINQYRENIPVLMTVKEHTAQLEPKQAAKYQEEFIHGDINVLSCSTTFEMGVDVGG</sequence>
<proteinExistence type="predicted"/>
<dbReference type="Gene3D" id="3.40.50.300">
    <property type="entry name" value="P-loop containing nucleotide triphosphate hydrolases"/>
    <property type="match status" value="1"/>
</dbReference>
<dbReference type="VEuPathDB" id="FungiDB:RhiirA1_486263"/>
<feature type="non-terminal residue" evidence="1">
    <location>
        <position position="189"/>
    </location>
</feature>
<dbReference type="InterPro" id="IPR027417">
    <property type="entry name" value="P-loop_NTPase"/>
</dbReference>
<dbReference type="AlphaFoldDB" id="A0A2N0QHD9"/>
<name>A0A2N0QHD9_9GLOM</name>
<reference evidence="1 2" key="1">
    <citation type="submission" date="2017-10" db="EMBL/GenBank/DDBJ databases">
        <title>Extensive intraspecific genome diversity in a model arbuscular mycorrhizal fungus.</title>
        <authorList>
            <person name="Chen E.C.H."/>
            <person name="Morin E."/>
            <person name="Baudet D."/>
            <person name="Noel J."/>
            <person name="Ndikumana S."/>
            <person name="Charron P."/>
            <person name="St-Onge C."/>
            <person name="Giorgi J."/>
            <person name="Grigoriev I.V."/>
            <person name="Roux C."/>
            <person name="Martin F.M."/>
            <person name="Corradi N."/>
        </authorList>
    </citation>
    <scope>NUCLEOTIDE SEQUENCE [LARGE SCALE GENOMIC DNA]</scope>
    <source>
        <strain evidence="1 2">A1</strain>
    </source>
</reference>